<dbReference type="InterPro" id="IPR036055">
    <property type="entry name" value="LDL_receptor-like_sf"/>
</dbReference>
<dbReference type="InterPro" id="IPR002172">
    <property type="entry name" value="LDrepeatLR_classA_rpt"/>
</dbReference>
<protein>
    <submittedName>
        <fullName evidence="8">Neuropilin and tolloid-like protein 1</fullName>
    </submittedName>
</protein>
<evidence type="ECO:0000259" key="7">
    <source>
        <dbReference type="PROSITE" id="PS01180"/>
    </source>
</evidence>
<dbReference type="GO" id="GO:2000463">
    <property type="term" value="P:positive regulation of excitatory postsynaptic potential"/>
    <property type="evidence" value="ECO:0007669"/>
    <property type="project" value="TreeGrafter"/>
</dbReference>
<dbReference type="GO" id="GO:0014069">
    <property type="term" value="C:postsynaptic density"/>
    <property type="evidence" value="ECO:0007669"/>
    <property type="project" value="TreeGrafter"/>
</dbReference>
<dbReference type="SMART" id="SM00192">
    <property type="entry name" value="LDLa"/>
    <property type="match status" value="1"/>
</dbReference>
<feature type="disulfide bond" evidence="4">
    <location>
        <begin position="391"/>
        <end position="406"/>
    </location>
</feature>
<accession>A0AA47MYF2</accession>
<feature type="transmembrane region" description="Helical" evidence="6">
    <location>
        <begin position="423"/>
        <end position="443"/>
    </location>
</feature>
<dbReference type="GO" id="GO:0035255">
    <property type="term" value="F:ionotropic glutamate receptor binding"/>
    <property type="evidence" value="ECO:0007669"/>
    <property type="project" value="TreeGrafter"/>
</dbReference>
<feature type="domain" description="CUB" evidence="7">
    <location>
        <begin position="81"/>
        <end position="195"/>
    </location>
</feature>
<feature type="disulfide bond" evidence="3">
    <location>
        <begin position="81"/>
        <end position="108"/>
    </location>
</feature>
<evidence type="ECO:0000256" key="2">
    <source>
        <dbReference type="ARBA" id="ARBA00023157"/>
    </source>
</evidence>
<feature type="compositionally biased region" description="Pro residues" evidence="5">
    <location>
        <begin position="553"/>
        <end position="568"/>
    </location>
</feature>
<dbReference type="FunFam" id="2.60.120.290:FF:000013">
    <property type="entry name" value="Membrane frizzled-related protein"/>
    <property type="match status" value="1"/>
</dbReference>
<keyword evidence="6" id="KW-0472">Membrane</keyword>
<comment type="caution">
    <text evidence="3">Lacks conserved residue(s) required for the propagation of feature annotation.</text>
</comment>
<evidence type="ECO:0000256" key="3">
    <source>
        <dbReference type="PROSITE-ProRule" id="PRU00059"/>
    </source>
</evidence>
<proteinExistence type="predicted"/>
<gene>
    <name evidence="8" type="primary">NETO1_0</name>
    <name evidence="8" type="ORF">N1851_011106</name>
</gene>
<dbReference type="CDD" id="cd00112">
    <property type="entry name" value="LDLa"/>
    <property type="match status" value="1"/>
</dbReference>
<dbReference type="InterPro" id="IPR035914">
    <property type="entry name" value="Sperma_CUB_dom_sf"/>
</dbReference>
<reference evidence="8" key="1">
    <citation type="journal article" date="2023" name="Front. Mar. Sci.">
        <title>A new Merluccius polli reference genome to investigate the effects of global change in West African waters.</title>
        <authorList>
            <person name="Mateo J.L."/>
            <person name="Blanco-Fernandez C."/>
            <person name="Garcia-Vazquez E."/>
            <person name="Machado-Schiaffino G."/>
        </authorList>
    </citation>
    <scope>NUCLEOTIDE SEQUENCE</scope>
    <source>
        <strain evidence="8">C29</strain>
        <tissue evidence="8">Fin</tissue>
    </source>
</reference>
<keyword evidence="6" id="KW-0812">Transmembrane</keyword>
<dbReference type="EMBL" id="JAOPHQ010002011">
    <property type="protein sequence ID" value="KAK0148549.1"/>
    <property type="molecule type" value="Genomic_DNA"/>
</dbReference>
<keyword evidence="1" id="KW-0677">Repeat</keyword>
<keyword evidence="6" id="KW-1133">Transmembrane helix</keyword>
<feature type="region of interest" description="Disordered" evidence="5">
    <location>
        <begin position="545"/>
        <end position="568"/>
    </location>
</feature>
<evidence type="ECO:0000256" key="6">
    <source>
        <dbReference type="SAM" id="Phobius"/>
    </source>
</evidence>
<dbReference type="SMART" id="SM00042">
    <property type="entry name" value="CUB"/>
    <property type="match status" value="2"/>
</dbReference>
<dbReference type="InterPro" id="IPR023415">
    <property type="entry name" value="LDLR_class-A_CS"/>
</dbReference>
<keyword evidence="2 4" id="KW-1015">Disulfide bond</keyword>
<feature type="domain" description="CUB" evidence="7">
    <location>
        <begin position="212"/>
        <end position="367"/>
    </location>
</feature>
<name>A0AA47MYF2_MERPO</name>
<dbReference type="FunFam" id="2.60.120.290:FF:000016">
    <property type="entry name" value="neuropilin and tolloid-like protein 2"/>
    <property type="match status" value="1"/>
</dbReference>
<dbReference type="AlphaFoldDB" id="A0AA47MYF2"/>
<feature type="disulfide bond" evidence="4">
    <location>
        <begin position="379"/>
        <end position="397"/>
    </location>
</feature>
<dbReference type="Gene3D" id="2.60.120.290">
    <property type="entry name" value="Spermadhesin, CUB domain"/>
    <property type="match status" value="2"/>
</dbReference>
<dbReference type="Proteomes" id="UP001174136">
    <property type="component" value="Unassembled WGS sequence"/>
</dbReference>
<comment type="caution">
    <text evidence="8">The sequence shown here is derived from an EMBL/GenBank/DDBJ whole genome shotgun (WGS) entry which is preliminary data.</text>
</comment>
<organism evidence="8 9">
    <name type="scientific">Merluccius polli</name>
    <name type="common">Benguela hake</name>
    <name type="synonym">Merluccius cadenati</name>
    <dbReference type="NCBI Taxonomy" id="89951"/>
    <lineage>
        <taxon>Eukaryota</taxon>
        <taxon>Metazoa</taxon>
        <taxon>Chordata</taxon>
        <taxon>Craniata</taxon>
        <taxon>Vertebrata</taxon>
        <taxon>Euteleostomi</taxon>
        <taxon>Actinopterygii</taxon>
        <taxon>Neopterygii</taxon>
        <taxon>Teleostei</taxon>
        <taxon>Neoteleostei</taxon>
        <taxon>Acanthomorphata</taxon>
        <taxon>Zeiogadaria</taxon>
        <taxon>Gadariae</taxon>
        <taxon>Gadiformes</taxon>
        <taxon>Gadoidei</taxon>
        <taxon>Merlucciidae</taxon>
        <taxon>Merluccius</taxon>
    </lineage>
</organism>
<feature type="region of interest" description="Disordered" evidence="5">
    <location>
        <begin position="598"/>
        <end position="650"/>
    </location>
</feature>
<evidence type="ECO:0000256" key="5">
    <source>
        <dbReference type="SAM" id="MobiDB-lite"/>
    </source>
</evidence>
<evidence type="ECO:0000313" key="8">
    <source>
        <dbReference type="EMBL" id="KAK0148549.1"/>
    </source>
</evidence>
<feature type="disulfide bond" evidence="4">
    <location>
        <begin position="372"/>
        <end position="384"/>
    </location>
</feature>
<sequence>MATEKEQRGPWRLFCCTLPHVGVICCHDNIKKSSSAAVLVLNGSRVGLRTKMAAVGEESPDVLDDIYALKNNSGVTPAGQCGAWVKEPGGGAFTSPNYPEKYPADRECVYIIEASPRQCIDLFFEERYSIEPSWECKFDHIEVRDGPFGFSPIIGRYCGQESPSYVRSTGRYLYIKFVADGELEAIGFSARYNFTQDPDFKGLGDLPPLPFCDFDLAGPEGFVESVQISGESRALQTEAVDCRWYIRAPPKAKDQSASHETRWDTIPDPLHGLTSQVNAPEQGMNTGLIPFFQIYLRFLEYEMHNSNECKRNFVAIYDGSSSVEHLKNKFCSTVANDVMLVSSVGVVRLWADEGSRKSRFKILFTTFHSPPCEGDTFFCHSNMCINNTLVCNGIQNCVYPWDENHCKEKRKASILGTLDNTNLSIIGVTCGLVVVLLAVSIIIQVKQPRKKYIIHRDDLDPALLPPGLEPPHYELCTLHRATSHELPPADADAADYDRFHKLRHSSSRCIRDHHCGSQHGSVHGSVHGSRSNLSLRDGAAAILTDDGGALGLAPPPPPPPPPPPLPLPPAMLLAQRSPRAGLSRHTAALGRRSVMVMNHGEGGGEDEEEEEEDEEEDEELMMEDDGQFHHQGFFPGGEQSHAHRGMSNDF</sequence>
<dbReference type="SUPFAM" id="SSF57424">
    <property type="entry name" value="LDL receptor-like module"/>
    <property type="match status" value="1"/>
</dbReference>
<dbReference type="CDD" id="cd00041">
    <property type="entry name" value="CUB"/>
    <property type="match status" value="2"/>
</dbReference>
<evidence type="ECO:0000256" key="4">
    <source>
        <dbReference type="PROSITE-ProRule" id="PRU00124"/>
    </source>
</evidence>
<dbReference type="Pfam" id="PF00057">
    <property type="entry name" value="Ldl_recept_a"/>
    <property type="match status" value="1"/>
</dbReference>
<keyword evidence="9" id="KW-1185">Reference proteome</keyword>
<evidence type="ECO:0000256" key="1">
    <source>
        <dbReference type="ARBA" id="ARBA00022737"/>
    </source>
</evidence>
<dbReference type="PANTHER" id="PTHR24251">
    <property type="entry name" value="OVOCHYMASE-RELATED"/>
    <property type="match status" value="1"/>
</dbReference>
<dbReference type="PROSITE" id="PS01209">
    <property type="entry name" value="LDLRA_1"/>
    <property type="match status" value="1"/>
</dbReference>
<evidence type="ECO:0000313" key="9">
    <source>
        <dbReference type="Proteomes" id="UP001174136"/>
    </source>
</evidence>
<dbReference type="Pfam" id="PF00431">
    <property type="entry name" value="CUB"/>
    <property type="match status" value="2"/>
</dbReference>
<dbReference type="SUPFAM" id="SSF49854">
    <property type="entry name" value="Spermadhesin, CUB domain"/>
    <property type="match status" value="2"/>
</dbReference>
<dbReference type="Gene3D" id="4.10.400.10">
    <property type="entry name" value="Low-density Lipoprotein Receptor"/>
    <property type="match status" value="1"/>
</dbReference>
<dbReference type="InterPro" id="IPR000859">
    <property type="entry name" value="CUB_dom"/>
</dbReference>
<dbReference type="PROSITE" id="PS01180">
    <property type="entry name" value="CUB"/>
    <property type="match status" value="2"/>
</dbReference>
<dbReference type="PANTHER" id="PTHR24251:SF27">
    <property type="entry name" value="NEUROPILIN AND TOLLOID-LIKE PROTEIN 1"/>
    <property type="match status" value="1"/>
</dbReference>
<dbReference type="PROSITE" id="PS50068">
    <property type="entry name" value="LDLRA_2"/>
    <property type="match status" value="1"/>
</dbReference>
<feature type="compositionally biased region" description="Acidic residues" evidence="5">
    <location>
        <begin position="603"/>
        <end position="625"/>
    </location>
</feature>